<sequence length="81" mass="9694">MDEKEKILDDFEHRDQSRYLTNHQFVSSYDLSLSKEQAKFGQFSLKLFYHFGGWKSGNGAMYIRFKEDFITALSRKECRKN</sequence>
<evidence type="ECO:0000313" key="2">
    <source>
        <dbReference type="Proteomes" id="UP000053881"/>
    </source>
</evidence>
<dbReference type="PATRIC" id="fig|217031.4.peg.2266"/>
<name>A0A0Q9YC90_9BACI</name>
<organism evidence="1 2">
    <name type="scientific">Lederbergia galactosidilytica</name>
    <dbReference type="NCBI Taxonomy" id="217031"/>
    <lineage>
        <taxon>Bacteria</taxon>
        <taxon>Bacillati</taxon>
        <taxon>Bacillota</taxon>
        <taxon>Bacilli</taxon>
        <taxon>Bacillales</taxon>
        <taxon>Bacillaceae</taxon>
        <taxon>Lederbergia</taxon>
    </lineage>
</organism>
<proteinExistence type="predicted"/>
<accession>A0A0Q9YC90</accession>
<reference evidence="1 2" key="1">
    <citation type="submission" date="2015-06" db="EMBL/GenBank/DDBJ databases">
        <title>Genome sequencing project of Bacillus galactosidilyticus PL133.</title>
        <authorList>
            <person name="Gaiero J."/>
            <person name="Nicol R."/>
            <person name="Habash M."/>
        </authorList>
    </citation>
    <scope>NUCLEOTIDE SEQUENCE [LARGE SCALE GENOMIC DNA]</scope>
    <source>
        <strain evidence="1 2">PL133</strain>
    </source>
</reference>
<dbReference type="Proteomes" id="UP000053881">
    <property type="component" value="Unassembled WGS sequence"/>
</dbReference>
<protein>
    <submittedName>
        <fullName evidence="1">Uncharacterized protein</fullName>
    </submittedName>
</protein>
<dbReference type="EMBL" id="LGPB01000068">
    <property type="protein sequence ID" value="KRG14049.1"/>
    <property type="molecule type" value="Genomic_DNA"/>
</dbReference>
<comment type="caution">
    <text evidence="1">The sequence shown here is derived from an EMBL/GenBank/DDBJ whole genome shotgun (WGS) entry which is preliminary data.</text>
</comment>
<evidence type="ECO:0000313" key="1">
    <source>
        <dbReference type="EMBL" id="KRG14049.1"/>
    </source>
</evidence>
<dbReference type="AlphaFoldDB" id="A0A0Q9YC90"/>
<gene>
    <name evidence="1" type="ORF">ACA29_06820</name>
</gene>